<feature type="compositionally biased region" description="Acidic residues" evidence="1">
    <location>
        <begin position="316"/>
        <end position="332"/>
    </location>
</feature>
<keyword evidence="3" id="KW-1185">Reference proteome</keyword>
<organism evidence="2 3">
    <name type="scientific">Phyllachora maydis</name>
    <dbReference type="NCBI Taxonomy" id="1825666"/>
    <lineage>
        <taxon>Eukaryota</taxon>
        <taxon>Fungi</taxon>
        <taxon>Dikarya</taxon>
        <taxon>Ascomycota</taxon>
        <taxon>Pezizomycotina</taxon>
        <taxon>Sordariomycetes</taxon>
        <taxon>Sordariomycetidae</taxon>
        <taxon>Phyllachorales</taxon>
        <taxon>Phyllachoraceae</taxon>
        <taxon>Phyllachora</taxon>
    </lineage>
</organism>
<accession>A0AAD9MDY5</accession>
<dbReference type="AlphaFoldDB" id="A0AAD9MDY5"/>
<gene>
    <name evidence="2" type="ORF">P8C59_005870</name>
</gene>
<protein>
    <submittedName>
        <fullName evidence="2">Uncharacterized protein</fullName>
    </submittedName>
</protein>
<evidence type="ECO:0000313" key="3">
    <source>
        <dbReference type="Proteomes" id="UP001217918"/>
    </source>
</evidence>
<dbReference type="Proteomes" id="UP001217918">
    <property type="component" value="Unassembled WGS sequence"/>
</dbReference>
<feature type="region of interest" description="Disordered" evidence="1">
    <location>
        <begin position="218"/>
        <end position="357"/>
    </location>
</feature>
<dbReference type="EMBL" id="JAQQPM010000005">
    <property type="protein sequence ID" value="KAK2071445.1"/>
    <property type="molecule type" value="Genomic_DNA"/>
</dbReference>
<feature type="compositionally biased region" description="Basic and acidic residues" evidence="1">
    <location>
        <begin position="345"/>
        <end position="354"/>
    </location>
</feature>
<evidence type="ECO:0000256" key="1">
    <source>
        <dbReference type="SAM" id="MobiDB-lite"/>
    </source>
</evidence>
<feature type="compositionally biased region" description="Polar residues" evidence="1">
    <location>
        <begin position="297"/>
        <end position="312"/>
    </location>
</feature>
<reference evidence="2" key="1">
    <citation type="journal article" date="2023" name="Mol. Plant Microbe Interact.">
        <title>Elucidating the Obligate Nature and Biological Capacity of an Invasive Fungal Corn Pathogen.</title>
        <authorList>
            <person name="MacCready J.S."/>
            <person name="Roggenkamp E.M."/>
            <person name="Gdanetz K."/>
            <person name="Chilvers M.I."/>
        </authorList>
    </citation>
    <scope>NUCLEOTIDE SEQUENCE</scope>
    <source>
        <strain evidence="2">PM02</strain>
    </source>
</reference>
<feature type="region of interest" description="Disordered" evidence="1">
    <location>
        <begin position="373"/>
        <end position="406"/>
    </location>
</feature>
<feature type="region of interest" description="Disordered" evidence="1">
    <location>
        <begin position="51"/>
        <end position="77"/>
    </location>
</feature>
<sequence>MLCVIGGIIAIVVGAFTSWHLYLAAHGQTTIECLEKTRYLSPLRKTMQQAYDATHRAVTSARSQQSSNSEEEEEGGGLQLPKYGQQLLELHQNALPGITRPEEGEVLLDGDTPVPYRDEDADAGAGTLETQAGSRRLTYKELEQYRSRKRYEEYLDEQDSQKLPHAFDLGWRRNLAHLLGPSLWLWALPVCNTTGDGWTWEPSPRWLAARERLARERAQQRERERIAGWGPEDTPVGAGAGRHYLQAGMVSRQSHQPPTTRSAPSPTVGPTPPSKADRVLGRDPTMYVDEPPRQQHENVSLQRLSPAGQSLGQYGEESDDDADDDDDDNNNEELDHTGLFGRAGADPESRDLVRKQQMAAEQRALHVVTNGALGRGGALMRSAVPGPLRSPSTAGQDGRYDDDGVD</sequence>
<proteinExistence type="predicted"/>
<evidence type="ECO:0000313" key="2">
    <source>
        <dbReference type="EMBL" id="KAK2071445.1"/>
    </source>
</evidence>
<name>A0AAD9MDY5_9PEZI</name>
<feature type="compositionally biased region" description="Polar residues" evidence="1">
    <location>
        <begin position="251"/>
        <end position="265"/>
    </location>
</feature>
<comment type="caution">
    <text evidence="2">The sequence shown here is derived from an EMBL/GenBank/DDBJ whole genome shotgun (WGS) entry which is preliminary data.</text>
</comment>